<feature type="domain" description="Acylphosphatase-like" evidence="1">
    <location>
        <begin position="7"/>
        <end position="93"/>
    </location>
</feature>
<organism evidence="2">
    <name type="scientific">marine sediment metagenome</name>
    <dbReference type="NCBI Taxonomy" id="412755"/>
    <lineage>
        <taxon>unclassified sequences</taxon>
        <taxon>metagenomes</taxon>
        <taxon>ecological metagenomes</taxon>
    </lineage>
</organism>
<dbReference type="Pfam" id="PF00708">
    <property type="entry name" value="Acylphosphatase"/>
    <property type="match status" value="1"/>
</dbReference>
<proteinExistence type="predicted"/>
<evidence type="ECO:0000313" key="2">
    <source>
        <dbReference type="EMBL" id="GAI94723.1"/>
    </source>
</evidence>
<dbReference type="PANTHER" id="PTHR42959">
    <property type="entry name" value="CARBAMOYLTRANSFERASE"/>
    <property type="match status" value="1"/>
</dbReference>
<dbReference type="Gene3D" id="3.90.870.50">
    <property type="match status" value="1"/>
</dbReference>
<dbReference type="SUPFAM" id="SSF55821">
    <property type="entry name" value="YrdC/RibB"/>
    <property type="match status" value="1"/>
</dbReference>
<dbReference type="EMBL" id="BARW01018078">
    <property type="protein sequence ID" value="GAI94723.1"/>
    <property type="molecule type" value="Genomic_DNA"/>
</dbReference>
<dbReference type="GO" id="GO:0008270">
    <property type="term" value="F:zinc ion binding"/>
    <property type="evidence" value="ECO:0007669"/>
    <property type="project" value="InterPro"/>
</dbReference>
<dbReference type="GO" id="GO:0003725">
    <property type="term" value="F:double-stranded RNA binding"/>
    <property type="evidence" value="ECO:0007669"/>
    <property type="project" value="InterPro"/>
</dbReference>
<dbReference type="Pfam" id="PF01300">
    <property type="entry name" value="Sua5_yciO_yrdC"/>
    <property type="match status" value="1"/>
</dbReference>
<dbReference type="InterPro" id="IPR006070">
    <property type="entry name" value="Sua5-like_dom"/>
</dbReference>
<gene>
    <name evidence="2" type="ORF">S12H4_31037</name>
</gene>
<feature type="non-terminal residue" evidence="2">
    <location>
        <position position="278"/>
    </location>
</feature>
<dbReference type="GO" id="GO:0051604">
    <property type="term" value="P:protein maturation"/>
    <property type="evidence" value="ECO:0007669"/>
    <property type="project" value="TreeGrafter"/>
</dbReference>
<dbReference type="PANTHER" id="PTHR42959:SF1">
    <property type="entry name" value="CARBAMOYLTRANSFERASE HYPF"/>
    <property type="match status" value="1"/>
</dbReference>
<dbReference type="PROSITE" id="PS00150">
    <property type="entry name" value="ACYLPHOSPHATASE_1"/>
    <property type="match status" value="1"/>
</dbReference>
<dbReference type="AlphaFoldDB" id="X1SP58"/>
<dbReference type="InterPro" id="IPR051060">
    <property type="entry name" value="Carbamoyltrans_HypF-like"/>
</dbReference>
<dbReference type="InterPro" id="IPR017945">
    <property type="entry name" value="DHBP_synth_RibB-like_a/b_dom"/>
</dbReference>
<dbReference type="GO" id="GO:0016743">
    <property type="term" value="F:carboxyl- or carbamoyltransferase activity"/>
    <property type="evidence" value="ECO:0007669"/>
    <property type="project" value="TreeGrafter"/>
</dbReference>
<evidence type="ECO:0000259" key="1">
    <source>
        <dbReference type="PROSITE" id="PS51160"/>
    </source>
</evidence>
<dbReference type="InterPro" id="IPR001792">
    <property type="entry name" value="Acylphosphatase-like_dom"/>
</dbReference>
<protein>
    <recommendedName>
        <fullName evidence="1">Acylphosphatase-like domain-containing protein</fullName>
    </recommendedName>
</protein>
<dbReference type="InterPro" id="IPR036046">
    <property type="entry name" value="Acylphosphatase-like_dom_sf"/>
</dbReference>
<reference evidence="2" key="1">
    <citation type="journal article" date="2014" name="Front. Microbiol.">
        <title>High frequency of phylogenetically diverse reductive dehalogenase-homologous genes in deep subseafloor sedimentary metagenomes.</title>
        <authorList>
            <person name="Kawai M."/>
            <person name="Futagami T."/>
            <person name="Toyoda A."/>
            <person name="Takaki Y."/>
            <person name="Nishi S."/>
            <person name="Hori S."/>
            <person name="Arai W."/>
            <person name="Tsubouchi T."/>
            <person name="Morono Y."/>
            <person name="Uchiyama I."/>
            <person name="Ito T."/>
            <person name="Fujiyama A."/>
            <person name="Inagaki F."/>
            <person name="Takami H."/>
        </authorList>
    </citation>
    <scope>NUCLEOTIDE SEQUENCE</scope>
    <source>
        <strain evidence="2">Expedition CK06-06</strain>
    </source>
</reference>
<sequence>MSKGLIRYGINIKGVVQGVGFRPFVYRLAHDIGLNGYVRNTINGVDIEIEGSHKKIVGFVKRLQIQKPRASRIDKISILDLEPKSYKRFSIRKSRVGIGFTQISPDIATCEYCLEELNDRKDRRYEFPFINCTNCGPRYSIILKTPYDRKNTSMKRFVMCKDCAAEFTEVADRRFHAQPDCCVDCGPRLFLYTLAGTKVICKDPIIKTAELLKRGKIVAIKGLGGFHIACDAANDKAVRTLRYLKKRPTKPFAIMVKSSDLTKIIDITEYEKELINSP</sequence>
<dbReference type="PROSITE" id="PS51160">
    <property type="entry name" value="ACYLPHOSPHATASE_3"/>
    <property type="match status" value="1"/>
</dbReference>
<dbReference type="SUPFAM" id="SSF54975">
    <property type="entry name" value="Acylphosphatase/BLUF domain-like"/>
    <property type="match status" value="1"/>
</dbReference>
<dbReference type="InterPro" id="IPR017968">
    <property type="entry name" value="Acylphosphatase_CS"/>
</dbReference>
<dbReference type="Pfam" id="PF07503">
    <property type="entry name" value="zf-HYPF"/>
    <property type="match status" value="2"/>
</dbReference>
<name>X1SP58_9ZZZZ</name>
<comment type="caution">
    <text evidence="2">The sequence shown here is derived from an EMBL/GenBank/DDBJ whole genome shotgun (WGS) entry which is preliminary data.</text>
</comment>
<accession>X1SP58</accession>
<dbReference type="InterPro" id="IPR011125">
    <property type="entry name" value="Znf_HypF"/>
</dbReference>